<name>A0A4Q2RC17_9HYPH</name>
<dbReference type="EMBL" id="QYBC01000012">
    <property type="protein sequence ID" value="RYB04001.1"/>
    <property type="molecule type" value="Genomic_DNA"/>
</dbReference>
<dbReference type="PANTHER" id="PTHR40254">
    <property type="entry name" value="BLR0577 PROTEIN"/>
    <property type="match status" value="1"/>
</dbReference>
<dbReference type="InterPro" id="IPR036188">
    <property type="entry name" value="FAD/NAD-bd_sf"/>
</dbReference>
<protein>
    <submittedName>
        <fullName evidence="2">Pyridine nucleotide-disulfide oxidoreductase</fullName>
    </submittedName>
</protein>
<evidence type="ECO:0000259" key="1">
    <source>
        <dbReference type="Pfam" id="PF13454"/>
    </source>
</evidence>
<reference evidence="2 3" key="2">
    <citation type="submission" date="2019-02" db="EMBL/GenBank/DDBJ databases">
        <title>'Lichenibacterium ramalinii' gen. nov. sp. nov., 'Lichenibacterium minor' gen. nov. sp. nov.</title>
        <authorList>
            <person name="Pankratov T."/>
        </authorList>
    </citation>
    <scope>NUCLEOTIDE SEQUENCE [LARGE SCALE GENOMIC DNA]</scope>
    <source>
        <strain evidence="2 3">RmlP001</strain>
    </source>
</reference>
<comment type="caution">
    <text evidence="2">The sequence shown here is derived from an EMBL/GenBank/DDBJ whole genome shotgun (WGS) entry which is preliminary data.</text>
</comment>
<feature type="domain" description="FAD-dependent urate hydroxylase HpyO/Asp monooxygenase CreE-like FAD/NAD(P)-binding" evidence="1">
    <location>
        <begin position="5"/>
        <end position="159"/>
    </location>
</feature>
<dbReference type="Proteomes" id="UP000289411">
    <property type="component" value="Unassembled WGS sequence"/>
</dbReference>
<organism evidence="2 3">
    <name type="scientific">Lichenibacterium ramalinae</name>
    <dbReference type="NCBI Taxonomy" id="2316527"/>
    <lineage>
        <taxon>Bacteria</taxon>
        <taxon>Pseudomonadati</taxon>
        <taxon>Pseudomonadota</taxon>
        <taxon>Alphaproteobacteria</taxon>
        <taxon>Hyphomicrobiales</taxon>
        <taxon>Lichenihabitantaceae</taxon>
        <taxon>Lichenibacterium</taxon>
    </lineage>
</organism>
<sequence>MPSLAILGGGFTGAALAIHAASAARAPLAIDIVEPAERLGRGAAYGTVDPVHRINVPSHRMSLFADVPDHFTRWLFARGVLPDPASTDGRGDHYVSRAAFGAYVADSLDGALAQAGPEVVLRHRRARAVSVSRDGRGWRVALDGGERLAADAVALCTGHAAPALPCPVSAAARAHPGFVADPWRPDALVAVHRDAAVLVVGTGLTMLDVIASLDRIGHRGAVLAVSRHGLLARPQGAFPDGFDPFAGAPVPRTALDLLALLRRGLRQLDPDVGWQEVVDAFRFRLPPLWSALPPREQRRVQRRLLPFWEVHRFRAAPQPFALATAWRDGGRLTVLRAALVGLDADTALDAALDRPGTGVERRSFDAVVLCTGPANALRSDPLVRDVVDRGLAQPDGVGLGLAVDGESQLVDAHGRAEARLRAFGPLTRGSFGEMTGQPDIVRHVARTVPGLLEALADA</sequence>
<dbReference type="OrthoDB" id="101972at2"/>
<dbReference type="PRINTS" id="PR00368">
    <property type="entry name" value="FADPNR"/>
</dbReference>
<keyword evidence="3" id="KW-1185">Reference proteome</keyword>
<proteinExistence type="predicted"/>
<dbReference type="InterPro" id="IPR052189">
    <property type="entry name" value="L-asp_N-monooxygenase_NS-form"/>
</dbReference>
<dbReference type="Pfam" id="PF13454">
    <property type="entry name" value="NAD_binding_9"/>
    <property type="match status" value="1"/>
</dbReference>
<reference evidence="2 3" key="1">
    <citation type="submission" date="2018-09" db="EMBL/GenBank/DDBJ databases">
        <authorList>
            <person name="Grouzdev D.S."/>
            <person name="Krutkina M.S."/>
        </authorList>
    </citation>
    <scope>NUCLEOTIDE SEQUENCE [LARGE SCALE GENOMIC DNA]</scope>
    <source>
        <strain evidence="2 3">RmlP001</strain>
    </source>
</reference>
<dbReference type="PANTHER" id="PTHR40254:SF1">
    <property type="entry name" value="BLR0577 PROTEIN"/>
    <property type="match status" value="1"/>
</dbReference>
<accession>A0A4Q2RC17</accession>
<dbReference type="Gene3D" id="3.50.50.60">
    <property type="entry name" value="FAD/NAD(P)-binding domain"/>
    <property type="match status" value="1"/>
</dbReference>
<evidence type="ECO:0000313" key="3">
    <source>
        <dbReference type="Proteomes" id="UP000289411"/>
    </source>
</evidence>
<evidence type="ECO:0000313" key="2">
    <source>
        <dbReference type="EMBL" id="RYB04001.1"/>
    </source>
</evidence>
<dbReference type="InterPro" id="IPR038732">
    <property type="entry name" value="HpyO/CreE_NAD-binding"/>
</dbReference>
<gene>
    <name evidence="2" type="ORF">D3272_14855</name>
</gene>
<dbReference type="AlphaFoldDB" id="A0A4Q2RC17"/>
<dbReference type="SUPFAM" id="SSF51905">
    <property type="entry name" value="FAD/NAD(P)-binding domain"/>
    <property type="match status" value="1"/>
</dbReference>